<dbReference type="RefSeq" id="WP_141959796.1">
    <property type="nucleotide sequence ID" value="NZ_VFOZ01000001.1"/>
</dbReference>
<organism evidence="1 2">
    <name type="scientific">Actinoallomurus bryophytorum</name>
    <dbReference type="NCBI Taxonomy" id="1490222"/>
    <lineage>
        <taxon>Bacteria</taxon>
        <taxon>Bacillati</taxon>
        <taxon>Actinomycetota</taxon>
        <taxon>Actinomycetes</taxon>
        <taxon>Streptosporangiales</taxon>
        <taxon>Thermomonosporaceae</taxon>
        <taxon>Actinoallomurus</taxon>
    </lineage>
</organism>
<dbReference type="OrthoDB" id="3472897at2"/>
<accession>A0A543CTA6</accession>
<sequence>MNSDATPPLPPTAGQNLDSVRRQVVDAAGELMRATAGTTPSGAAPGQGYVADASGQSAMTLYLALLTDRLPVYARTMINLQGQVGEANVEQNLLPVAQATIQFYCEILAAKVSVFTKPDQLLQLRRVLKSNNLGPHAAHERVAAYLDQERKLGRVAADVDCDASARLLIGACVNYAFTKMLLDDVEPSEVFVEQAVRGLRIAP</sequence>
<evidence type="ECO:0000313" key="2">
    <source>
        <dbReference type="Proteomes" id="UP000316096"/>
    </source>
</evidence>
<protein>
    <submittedName>
        <fullName evidence="1">Uncharacterized protein</fullName>
    </submittedName>
</protein>
<dbReference type="Gene3D" id="1.10.357.10">
    <property type="entry name" value="Tetracycline Repressor, domain 2"/>
    <property type="match status" value="1"/>
</dbReference>
<dbReference type="AlphaFoldDB" id="A0A543CTA6"/>
<gene>
    <name evidence="1" type="ORF">FB559_6051</name>
</gene>
<comment type="caution">
    <text evidence="1">The sequence shown here is derived from an EMBL/GenBank/DDBJ whole genome shotgun (WGS) entry which is preliminary data.</text>
</comment>
<proteinExistence type="predicted"/>
<dbReference type="Proteomes" id="UP000316096">
    <property type="component" value="Unassembled WGS sequence"/>
</dbReference>
<dbReference type="EMBL" id="VFOZ01000001">
    <property type="protein sequence ID" value="TQM00340.1"/>
    <property type="molecule type" value="Genomic_DNA"/>
</dbReference>
<name>A0A543CTA6_9ACTN</name>
<reference evidence="1 2" key="1">
    <citation type="submission" date="2019-06" db="EMBL/GenBank/DDBJ databases">
        <title>Sequencing the genomes of 1000 actinobacteria strains.</title>
        <authorList>
            <person name="Klenk H.-P."/>
        </authorList>
    </citation>
    <scope>NUCLEOTIDE SEQUENCE [LARGE SCALE GENOMIC DNA]</scope>
    <source>
        <strain evidence="1 2">DSM 102200</strain>
    </source>
</reference>
<evidence type="ECO:0000313" key="1">
    <source>
        <dbReference type="EMBL" id="TQM00340.1"/>
    </source>
</evidence>
<keyword evidence="2" id="KW-1185">Reference proteome</keyword>